<dbReference type="Proteomes" id="UP001222027">
    <property type="component" value="Unassembled WGS sequence"/>
</dbReference>
<dbReference type="AlphaFoldDB" id="A0AAV8R1Z8"/>
<dbReference type="EMBL" id="JAQQAF010000004">
    <property type="protein sequence ID" value="KAJ8492900.1"/>
    <property type="molecule type" value="Genomic_DNA"/>
</dbReference>
<accession>A0AAV8R1Z8</accession>
<gene>
    <name evidence="1" type="ORF">OPV22_014621</name>
</gene>
<sequence length="68" mass="7797">MLVAQRSDRWVLRLICRKFKLDLICALLLDRFIRLNVRETRGCLVAVLKSITRCGTVMNPRVPPSSAI</sequence>
<name>A0AAV8R1Z8_ENSVE</name>
<evidence type="ECO:0000313" key="1">
    <source>
        <dbReference type="EMBL" id="KAJ8492900.1"/>
    </source>
</evidence>
<evidence type="ECO:0000313" key="2">
    <source>
        <dbReference type="Proteomes" id="UP001222027"/>
    </source>
</evidence>
<protein>
    <submittedName>
        <fullName evidence="1">Uncharacterized protein</fullName>
    </submittedName>
</protein>
<comment type="caution">
    <text evidence="1">The sequence shown here is derived from an EMBL/GenBank/DDBJ whole genome shotgun (WGS) entry which is preliminary data.</text>
</comment>
<keyword evidence="2" id="KW-1185">Reference proteome</keyword>
<proteinExistence type="predicted"/>
<organism evidence="1 2">
    <name type="scientific">Ensete ventricosum</name>
    <name type="common">Abyssinian banana</name>
    <name type="synonym">Musa ensete</name>
    <dbReference type="NCBI Taxonomy" id="4639"/>
    <lineage>
        <taxon>Eukaryota</taxon>
        <taxon>Viridiplantae</taxon>
        <taxon>Streptophyta</taxon>
        <taxon>Embryophyta</taxon>
        <taxon>Tracheophyta</taxon>
        <taxon>Spermatophyta</taxon>
        <taxon>Magnoliopsida</taxon>
        <taxon>Liliopsida</taxon>
        <taxon>Zingiberales</taxon>
        <taxon>Musaceae</taxon>
        <taxon>Ensete</taxon>
    </lineage>
</organism>
<reference evidence="1 2" key="1">
    <citation type="submission" date="2022-12" db="EMBL/GenBank/DDBJ databases">
        <title>Chromosome-scale assembly of the Ensete ventricosum genome.</title>
        <authorList>
            <person name="Dussert Y."/>
            <person name="Stocks J."/>
            <person name="Wendawek A."/>
            <person name="Woldeyes F."/>
            <person name="Nichols R.A."/>
            <person name="Borrell J.S."/>
        </authorList>
    </citation>
    <scope>NUCLEOTIDE SEQUENCE [LARGE SCALE GENOMIC DNA]</scope>
    <source>
        <strain evidence="2">cv. Maze</strain>
        <tissue evidence="1">Seeds</tissue>
    </source>
</reference>